<evidence type="ECO:0000313" key="2">
    <source>
        <dbReference type="EMBL" id="WMW79138.1"/>
    </source>
</evidence>
<name>A0ABY9RE44_9BURK</name>
<evidence type="ECO:0008006" key="4">
    <source>
        <dbReference type="Google" id="ProtNLM"/>
    </source>
</evidence>
<feature type="chain" id="PRO_5047352573" description="DUF4390 domain-containing protein" evidence="1">
    <location>
        <begin position="26"/>
        <end position="189"/>
    </location>
</feature>
<keyword evidence="1" id="KW-0732">Signal</keyword>
<feature type="signal peptide" evidence="1">
    <location>
        <begin position="1"/>
        <end position="25"/>
    </location>
</feature>
<sequence>MLSKLFRRGALSICLAGCLSSVAAAHDLEANRVSVVLRDNIHLSLQFRIDYFNFLRQAYAPTANEKQALLELASLSDQAFDVLYQQSQKLFIEQTILNAGADTPLQLSHWRWPKVSHIQQSIRKLSAQMIVSPQEHIHYDFVEVQADAIAMKEVNQCRLKLPSSLGNVLVIHYRAQQQWNEQKETEMRF</sequence>
<protein>
    <recommendedName>
        <fullName evidence="4">DUF4390 domain-containing protein</fullName>
    </recommendedName>
</protein>
<dbReference type="EMBL" id="CP133720">
    <property type="protein sequence ID" value="WMW79138.1"/>
    <property type="molecule type" value="Genomic_DNA"/>
</dbReference>
<evidence type="ECO:0000313" key="3">
    <source>
        <dbReference type="Proteomes" id="UP001181355"/>
    </source>
</evidence>
<evidence type="ECO:0000256" key="1">
    <source>
        <dbReference type="SAM" id="SignalP"/>
    </source>
</evidence>
<keyword evidence="3" id="KW-1185">Reference proteome</keyword>
<organism evidence="2 3">
    <name type="scientific">Undibacterium cyanobacteriorum</name>
    <dbReference type="NCBI Taxonomy" id="3073561"/>
    <lineage>
        <taxon>Bacteria</taxon>
        <taxon>Pseudomonadati</taxon>
        <taxon>Pseudomonadota</taxon>
        <taxon>Betaproteobacteria</taxon>
        <taxon>Burkholderiales</taxon>
        <taxon>Oxalobacteraceae</taxon>
        <taxon>Undibacterium</taxon>
    </lineage>
</organism>
<accession>A0ABY9RE44</accession>
<reference evidence="2" key="1">
    <citation type="submission" date="2023-09" db="EMBL/GenBank/DDBJ databases">
        <title>Undibacterium sp. 20NA77.5 isolated from freshwater.</title>
        <authorList>
            <person name="Le V."/>
            <person name="Ko S.-R."/>
            <person name="Ahn C.-Y."/>
            <person name="Oh H.-M."/>
        </authorList>
    </citation>
    <scope>NUCLEOTIDE SEQUENCE</scope>
    <source>
        <strain evidence="2">20NA77.5</strain>
    </source>
</reference>
<proteinExistence type="predicted"/>
<dbReference type="Proteomes" id="UP001181355">
    <property type="component" value="Chromosome"/>
</dbReference>
<gene>
    <name evidence="2" type="ORF">RF679_10800</name>
</gene>
<dbReference type="RefSeq" id="WP_309480639.1">
    <property type="nucleotide sequence ID" value="NZ_CP133720.1"/>
</dbReference>